<dbReference type="RefSeq" id="WP_092530574.1">
    <property type="nucleotide sequence ID" value="NZ_FOWW01000004.1"/>
</dbReference>
<keyword evidence="2" id="KW-0812">Transmembrane</keyword>
<evidence type="ECO:0000256" key="2">
    <source>
        <dbReference type="SAM" id="Phobius"/>
    </source>
</evidence>
<accession>A0A1I5V0U9</accession>
<organism evidence="4 5">
    <name type="scientific">Amycolatopsis arida</name>
    <dbReference type="NCBI Taxonomy" id="587909"/>
    <lineage>
        <taxon>Bacteria</taxon>
        <taxon>Bacillati</taxon>
        <taxon>Actinomycetota</taxon>
        <taxon>Actinomycetes</taxon>
        <taxon>Pseudonocardiales</taxon>
        <taxon>Pseudonocardiaceae</taxon>
        <taxon>Amycolatopsis</taxon>
    </lineage>
</organism>
<name>A0A1I5V0U9_9PSEU</name>
<protein>
    <recommendedName>
        <fullName evidence="6">LPXTG-motif cell wall anchor domain-containing protein</fullName>
    </recommendedName>
</protein>
<keyword evidence="2" id="KW-0472">Membrane</keyword>
<gene>
    <name evidence="4" type="ORF">SAMN05421810_104183</name>
</gene>
<evidence type="ECO:0000256" key="3">
    <source>
        <dbReference type="SAM" id="SignalP"/>
    </source>
</evidence>
<evidence type="ECO:0000313" key="5">
    <source>
        <dbReference type="Proteomes" id="UP000198727"/>
    </source>
</evidence>
<keyword evidence="3" id="KW-0732">Signal</keyword>
<reference evidence="5" key="1">
    <citation type="submission" date="2016-10" db="EMBL/GenBank/DDBJ databases">
        <authorList>
            <person name="Varghese N."/>
            <person name="Submissions S."/>
        </authorList>
    </citation>
    <scope>NUCLEOTIDE SEQUENCE [LARGE SCALE GENOMIC DNA]</scope>
    <source>
        <strain evidence="5">CGMCC 4.5579</strain>
    </source>
</reference>
<sequence length="403" mass="41620">MTRFGTKLAAGAAALALAAAPGWFTGAAAQTGGGPADVAVDERTGPVAFANVVAAEIGEDGQGGGFLVTKTQRSPLRPGSSTLSRERVMVPQKSEKPPAPGEPDERATMGDYLVRFGPDAGATSPFPAEVPSREHDVVATLRPDTVPTATAEANYALQVRPATEGDGGGDDTEKLPGVAATVFAIQEARSAVECAAVDRVESETSAATLWVRQRDGELTPVDPPAVGEELTLTDLPIGAPLTLHGADPAKTTSDVVVRRVTAFDQLLRQEEWRDGDVTGVGGWAVRITSHLRDSEGEVLVDKEGEPTQVVTRLVLGGVSCSLPAGFTPVLDRPTVPVKIPAGWMAEAQVIGGPVGDRTIEAEAPFDPAAGVGLVAGGALLGAGAVMLWRRARRAGLDRTDHTG</sequence>
<proteinExistence type="predicted"/>
<feature type="signal peptide" evidence="3">
    <location>
        <begin position="1"/>
        <end position="29"/>
    </location>
</feature>
<keyword evidence="5" id="KW-1185">Reference proteome</keyword>
<evidence type="ECO:0008006" key="6">
    <source>
        <dbReference type="Google" id="ProtNLM"/>
    </source>
</evidence>
<feature type="region of interest" description="Disordered" evidence="1">
    <location>
        <begin position="64"/>
        <end position="107"/>
    </location>
</feature>
<dbReference type="Proteomes" id="UP000198727">
    <property type="component" value="Unassembled WGS sequence"/>
</dbReference>
<feature type="chain" id="PRO_5011487905" description="LPXTG-motif cell wall anchor domain-containing protein" evidence="3">
    <location>
        <begin position="30"/>
        <end position="403"/>
    </location>
</feature>
<evidence type="ECO:0000256" key="1">
    <source>
        <dbReference type="SAM" id="MobiDB-lite"/>
    </source>
</evidence>
<dbReference type="EMBL" id="FOWW01000004">
    <property type="protein sequence ID" value="SFQ01042.1"/>
    <property type="molecule type" value="Genomic_DNA"/>
</dbReference>
<dbReference type="STRING" id="587909.SAMN05421810_104183"/>
<feature type="transmembrane region" description="Helical" evidence="2">
    <location>
        <begin position="368"/>
        <end position="388"/>
    </location>
</feature>
<feature type="compositionally biased region" description="Basic and acidic residues" evidence="1">
    <location>
        <begin position="84"/>
        <end position="96"/>
    </location>
</feature>
<dbReference type="AlphaFoldDB" id="A0A1I5V0U9"/>
<feature type="compositionally biased region" description="Polar residues" evidence="1">
    <location>
        <begin position="69"/>
        <end position="83"/>
    </location>
</feature>
<evidence type="ECO:0000313" key="4">
    <source>
        <dbReference type="EMBL" id="SFQ01042.1"/>
    </source>
</evidence>
<keyword evidence="2" id="KW-1133">Transmembrane helix</keyword>